<accession>A0A7S0IXD1</accession>
<evidence type="ECO:0000256" key="4">
    <source>
        <dbReference type="ARBA" id="ARBA00022729"/>
    </source>
</evidence>
<dbReference type="PANTHER" id="PTHR10766">
    <property type="entry name" value="TRANSMEMBRANE 9 SUPERFAMILY PROTEIN"/>
    <property type="match status" value="1"/>
</dbReference>
<feature type="transmembrane region" description="Helical" evidence="7">
    <location>
        <begin position="270"/>
        <end position="293"/>
    </location>
</feature>
<keyword evidence="5 7" id="KW-1133">Transmembrane helix</keyword>
<evidence type="ECO:0000256" key="3">
    <source>
        <dbReference type="ARBA" id="ARBA00022692"/>
    </source>
</evidence>
<reference evidence="8" key="1">
    <citation type="submission" date="2021-01" db="EMBL/GenBank/DDBJ databases">
        <authorList>
            <person name="Corre E."/>
            <person name="Pelletier E."/>
            <person name="Niang G."/>
            <person name="Scheremetjew M."/>
            <person name="Finn R."/>
            <person name="Kale V."/>
            <person name="Holt S."/>
            <person name="Cochrane G."/>
            <person name="Meng A."/>
            <person name="Brown T."/>
            <person name="Cohen L."/>
        </authorList>
    </citation>
    <scope>NUCLEOTIDE SEQUENCE</scope>
    <source>
        <strain evidence="8">RCC1130</strain>
    </source>
</reference>
<evidence type="ECO:0000256" key="7">
    <source>
        <dbReference type="RuleBase" id="RU363079"/>
    </source>
</evidence>
<evidence type="ECO:0000313" key="8">
    <source>
        <dbReference type="EMBL" id="CAD8534799.1"/>
    </source>
</evidence>
<dbReference type="GO" id="GO:0005737">
    <property type="term" value="C:cytoplasm"/>
    <property type="evidence" value="ECO:0007669"/>
    <property type="project" value="UniProtKB-ARBA"/>
</dbReference>
<feature type="transmembrane region" description="Helical" evidence="7">
    <location>
        <begin position="404"/>
        <end position="426"/>
    </location>
</feature>
<comment type="similarity">
    <text evidence="2 7">Belongs to the nonaspanin (TM9SF) (TC 9.A.2) family.</text>
</comment>
<dbReference type="EMBL" id="HBER01019965">
    <property type="protein sequence ID" value="CAD8534799.1"/>
    <property type="molecule type" value="Transcribed_RNA"/>
</dbReference>
<feature type="transmembrane region" description="Helical" evidence="7">
    <location>
        <begin position="495"/>
        <end position="518"/>
    </location>
</feature>
<dbReference type="GO" id="GO:0072657">
    <property type="term" value="P:protein localization to membrane"/>
    <property type="evidence" value="ECO:0007669"/>
    <property type="project" value="TreeGrafter"/>
</dbReference>
<protein>
    <recommendedName>
        <fullName evidence="7">Transmembrane 9 superfamily member</fullName>
    </recommendedName>
</protein>
<feature type="chain" id="PRO_5031598877" description="Transmembrane 9 superfamily member" evidence="7">
    <location>
        <begin position="17"/>
        <end position="634"/>
    </location>
</feature>
<feature type="transmembrane region" description="Helical" evidence="7">
    <location>
        <begin position="368"/>
        <end position="392"/>
    </location>
</feature>
<feature type="transmembrane region" description="Helical" evidence="7">
    <location>
        <begin position="524"/>
        <end position="552"/>
    </location>
</feature>
<dbReference type="Pfam" id="PF02990">
    <property type="entry name" value="EMP70"/>
    <property type="match status" value="1"/>
</dbReference>
<name>A0A7S0IXD1_9EUKA</name>
<evidence type="ECO:0000256" key="1">
    <source>
        <dbReference type="ARBA" id="ARBA00004141"/>
    </source>
</evidence>
<organism evidence="8">
    <name type="scientific">Calcidiscus leptoporus</name>
    <dbReference type="NCBI Taxonomy" id="127549"/>
    <lineage>
        <taxon>Eukaryota</taxon>
        <taxon>Haptista</taxon>
        <taxon>Haptophyta</taxon>
        <taxon>Prymnesiophyceae</taxon>
        <taxon>Coccolithales</taxon>
        <taxon>Calcidiscaceae</taxon>
        <taxon>Calcidiscus</taxon>
    </lineage>
</organism>
<feature type="transmembrane region" description="Helical" evidence="7">
    <location>
        <begin position="559"/>
        <end position="583"/>
    </location>
</feature>
<feature type="transmembrane region" description="Helical" evidence="7">
    <location>
        <begin position="338"/>
        <end position="362"/>
    </location>
</feature>
<keyword evidence="6 7" id="KW-0472">Membrane</keyword>
<dbReference type="PANTHER" id="PTHR10766:SF111">
    <property type="entry name" value="TRANSMEMBRANE 9 SUPERFAMILY MEMBER 2"/>
    <property type="match status" value="1"/>
</dbReference>
<feature type="signal peptide" evidence="7">
    <location>
        <begin position="1"/>
        <end position="16"/>
    </location>
</feature>
<proteinExistence type="inferred from homology"/>
<feature type="transmembrane region" description="Helical" evidence="7">
    <location>
        <begin position="438"/>
        <end position="464"/>
    </location>
</feature>
<comment type="subcellular location">
    <subcellularLocation>
        <location evidence="1">Membrane</location>
        <topology evidence="1">Multi-pass membrane protein</topology>
    </subcellularLocation>
</comment>
<evidence type="ECO:0000256" key="6">
    <source>
        <dbReference type="ARBA" id="ARBA00023136"/>
    </source>
</evidence>
<dbReference type="GO" id="GO:0016020">
    <property type="term" value="C:membrane"/>
    <property type="evidence" value="ECO:0007669"/>
    <property type="project" value="UniProtKB-SubCell"/>
</dbReference>
<keyword evidence="3 7" id="KW-0812">Transmembrane</keyword>
<gene>
    <name evidence="8" type="ORF">CLEP1334_LOCUS10079</name>
</gene>
<keyword evidence="4 7" id="KW-0732">Signal</keyword>
<feature type="transmembrane region" description="Helical" evidence="7">
    <location>
        <begin position="595"/>
        <end position="624"/>
    </location>
</feature>
<dbReference type="InterPro" id="IPR004240">
    <property type="entry name" value="EMP70"/>
</dbReference>
<evidence type="ECO:0000256" key="2">
    <source>
        <dbReference type="ARBA" id="ARBA00005227"/>
    </source>
</evidence>
<evidence type="ECO:0000256" key="5">
    <source>
        <dbReference type="ARBA" id="ARBA00022989"/>
    </source>
</evidence>
<sequence>MLRQLMLLAGALSTDGFYLPGVAPREYKDGEKIEIKVNKLSSTKTQLPYDYYSLPFCKPSETYNAVENLGEVLHGSVIQNSAYDISMGKTDFKVLCRKEMTRKEASLLAQRIREDYRVHLIMDNLPAATKMIREMPDGKTITMYDRGYPLGFIGSSDRPGTSAHMAYVYNHLHFVIKFHTEPSFDGGRLVGFEVEPLSVKHQYKGKFSTDMGSLGLTSVPVGADLPPQPIQSKGDTPTEVIYTYDVKWELSDIKWASRWDLYLYMGDDQIHWFSIINSLMIVLFLSGMVAMIMMRTLHRDFNRYNAIDASEEVEEETGWKLVHGDVFRPPKMPMMLSVLVGTGVQTFAMSVITMIFAVLGFLSPANRGGLMTAMLLLFVFMGVPAGYASSFLHKNLKGVEWKKNIILTSCLFPGVVFVIFFVLNFVVWGEKSSGAVPFGTLCALLVLWFGISMPLVFLGAYFGYRRKALEMPVRVNQIPRQVPEQVWYMQPAFSVTVGGVLPFGAVFIELFFILSSIWLHQFYYVFGFLLLVFIILIITCAEITVVMCYFQLCAEDYHWWWRAFLTSGSSAGYMFAYSVFYFFTKLEITKFVSALLYFGYMFIATIVFFLLTGTIGFYACYWFVWQIFSAIKVD</sequence>
<dbReference type="AlphaFoldDB" id="A0A7S0IXD1"/>